<dbReference type="EMBL" id="JAGPNK010000004">
    <property type="protein sequence ID" value="KAH7323221.1"/>
    <property type="molecule type" value="Genomic_DNA"/>
</dbReference>
<name>A0A8K0WTA1_9HYPO</name>
<gene>
    <name evidence="2" type="ORF">B0I35DRAFT_500067</name>
</gene>
<dbReference type="Proteomes" id="UP000813444">
    <property type="component" value="Unassembled WGS sequence"/>
</dbReference>
<organism evidence="2 3">
    <name type="scientific">Stachybotrys elegans</name>
    <dbReference type="NCBI Taxonomy" id="80388"/>
    <lineage>
        <taxon>Eukaryota</taxon>
        <taxon>Fungi</taxon>
        <taxon>Dikarya</taxon>
        <taxon>Ascomycota</taxon>
        <taxon>Pezizomycotina</taxon>
        <taxon>Sordariomycetes</taxon>
        <taxon>Hypocreomycetidae</taxon>
        <taxon>Hypocreales</taxon>
        <taxon>Stachybotryaceae</taxon>
        <taxon>Stachybotrys</taxon>
    </lineage>
</organism>
<accession>A0A8K0WTA1</accession>
<sequence length="469" mass="53413">MGYSEVQCQLCGVSFNISRLRTADEPCTAAWSNTGDGATPFVTQEDALNHSRDGERCSAATACSTREHFLREYPASFIEHIAAPDCRCQKAYLGHNISAEAMRGCNTVQCLIRKPPNWTRERDDEDFELTARFFLSGISDHMPSRDMSCPTYFPVRHGVEEHTADNLVYEQDDQESAIPFHPACLEIFKRASLFRNRVVDLDGLEHWWFNLGLDKPWSFLGQDQAVRRSSTQWWVHHIGLEFLAANPCFVPGLDSILLSAQARTAVTGLGDSAMAMHDMPDIFSTLPLEIKLRILDFVRFEDVLSLRGASRQFWYLPSSFFYKSTIKDMPWLYEAWSSLPLSFWATKTATELKEENEHLQAQLAGPREALAVLEAEEVEEPGLHTEAKAALMGVITAHLEENEGLRGPQSAILLDRDKTDWFRLRLQLLGQHSKLLGLQNRERVWKLCMKILRVIDLQRKEGRIPPRES</sequence>
<protein>
    <recommendedName>
        <fullName evidence="1">F-box domain-containing protein</fullName>
    </recommendedName>
</protein>
<reference evidence="2" key="1">
    <citation type="journal article" date="2021" name="Nat. Commun.">
        <title>Genetic determinants of endophytism in the Arabidopsis root mycobiome.</title>
        <authorList>
            <person name="Mesny F."/>
            <person name="Miyauchi S."/>
            <person name="Thiergart T."/>
            <person name="Pickel B."/>
            <person name="Atanasova L."/>
            <person name="Karlsson M."/>
            <person name="Huettel B."/>
            <person name="Barry K.W."/>
            <person name="Haridas S."/>
            <person name="Chen C."/>
            <person name="Bauer D."/>
            <person name="Andreopoulos W."/>
            <person name="Pangilinan J."/>
            <person name="LaButti K."/>
            <person name="Riley R."/>
            <person name="Lipzen A."/>
            <person name="Clum A."/>
            <person name="Drula E."/>
            <person name="Henrissat B."/>
            <person name="Kohler A."/>
            <person name="Grigoriev I.V."/>
            <person name="Martin F.M."/>
            <person name="Hacquard S."/>
        </authorList>
    </citation>
    <scope>NUCLEOTIDE SEQUENCE</scope>
    <source>
        <strain evidence="2">MPI-CAGE-CH-0235</strain>
    </source>
</reference>
<dbReference type="InterPro" id="IPR036047">
    <property type="entry name" value="F-box-like_dom_sf"/>
</dbReference>
<dbReference type="PROSITE" id="PS50181">
    <property type="entry name" value="FBOX"/>
    <property type="match status" value="1"/>
</dbReference>
<comment type="caution">
    <text evidence="2">The sequence shown here is derived from an EMBL/GenBank/DDBJ whole genome shotgun (WGS) entry which is preliminary data.</text>
</comment>
<dbReference type="OrthoDB" id="40579at2759"/>
<evidence type="ECO:0000313" key="3">
    <source>
        <dbReference type="Proteomes" id="UP000813444"/>
    </source>
</evidence>
<feature type="domain" description="F-box" evidence="1">
    <location>
        <begin position="280"/>
        <end position="329"/>
    </location>
</feature>
<proteinExistence type="predicted"/>
<dbReference type="SUPFAM" id="SSF81383">
    <property type="entry name" value="F-box domain"/>
    <property type="match status" value="1"/>
</dbReference>
<evidence type="ECO:0000259" key="1">
    <source>
        <dbReference type="PROSITE" id="PS50181"/>
    </source>
</evidence>
<keyword evidence="3" id="KW-1185">Reference proteome</keyword>
<evidence type="ECO:0000313" key="2">
    <source>
        <dbReference type="EMBL" id="KAH7323221.1"/>
    </source>
</evidence>
<dbReference type="AlphaFoldDB" id="A0A8K0WTA1"/>
<dbReference type="InterPro" id="IPR001810">
    <property type="entry name" value="F-box_dom"/>
</dbReference>